<gene>
    <name evidence="2" type="ORF">MENT_LOCUS18989</name>
</gene>
<accession>A0A6V7UYL5</accession>
<organism evidence="2 3">
    <name type="scientific">Meloidogyne enterolobii</name>
    <name type="common">Root-knot nematode worm</name>
    <name type="synonym">Meloidogyne mayaguensis</name>
    <dbReference type="NCBI Taxonomy" id="390850"/>
    <lineage>
        <taxon>Eukaryota</taxon>
        <taxon>Metazoa</taxon>
        <taxon>Ecdysozoa</taxon>
        <taxon>Nematoda</taxon>
        <taxon>Chromadorea</taxon>
        <taxon>Rhabditida</taxon>
        <taxon>Tylenchina</taxon>
        <taxon>Tylenchomorpha</taxon>
        <taxon>Tylenchoidea</taxon>
        <taxon>Meloidogynidae</taxon>
        <taxon>Meloidogyninae</taxon>
        <taxon>Meloidogyne</taxon>
    </lineage>
</organism>
<reference evidence="2 3" key="1">
    <citation type="submission" date="2020-08" db="EMBL/GenBank/DDBJ databases">
        <authorList>
            <person name="Koutsovoulos G."/>
            <person name="Danchin GJ E."/>
        </authorList>
    </citation>
    <scope>NUCLEOTIDE SEQUENCE [LARGE SCALE GENOMIC DNA]</scope>
</reference>
<name>A0A6V7UYL5_MELEN</name>
<evidence type="ECO:0000313" key="3">
    <source>
        <dbReference type="Proteomes" id="UP000580250"/>
    </source>
</evidence>
<protein>
    <submittedName>
        <fullName evidence="2">Uncharacterized protein</fullName>
    </submittedName>
</protein>
<dbReference type="Proteomes" id="UP000580250">
    <property type="component" value="Unassembled WGS sequence"/>
</dbReference>
<feature type="compositionally biased region" description="Low complexity" evidence="1">
    <location>
        <begin position="135"/>
        <end position="148"/>
    </location>
</feature>
<dbReference type="EMBL" id="CAJEWN010000130">
    <property type="protein sequence ID" value="CAD2167687.1"/>
    <property type="molecule type" value="Genomic_DNA"/>
</dbReference>
<evidence type="ECO:0000256" key="1">
    <source>
        <dbReference type="SAM" id="MobiDB-lite"/>
    </source>
</evidence>
<evidence type="ECO:0000313" key="2">
    <source>
        <dbReference type="EMBL" id="CAD2167687.1"/>
    </source>
</evidence>
<feature type="region of interest" description="Disordered" evidence="1">
    <location>
        <begin position="123"/>
        <end position="157"/>
    </location>
</feature>
<sequence length="187" mass="20787">MDSSTPIDRLNNKFLLSITKSEVFENLPLPICAQISKELLDDGTEKLPTDCCRFCGIKLDFKASKIQISKRRCRRNKSAKIKVICQGCQKPASHPIKLPSLFSSDKNDVSILEKTIDVPSSSRSAPIEIDRKSNKSSSSKMLNVSQSNQLSKGVTRRTSKVNKLHLLASKNSKPICNSLSSFLKSFQ</sequence>
<proteinExistence type="predicted"/>
<dbReference type="AlphaFoldDB" id="A0A6V7UYL5"/>
<comment type="caution">
    <text evidence="2">The sequence shown here is derived from an EMBL/GenBank/DDBJ whole genome shotgun (WGS) entry which is preliminary data.</text>
</comment>